<evidence type="ECO:0000313" key="2">
    <source>
        <dbReference type="EMBL" id="QGZ42323.1"/>
    </source>
</evidence>
<dbReference type="GO" id="GO:0005886">
    <property type="term" value="C:plasma membrane"/>
    <property type="evidence" value="ECO:0007669"/>
    <property type="project" value="TreeGrafter"/>
</dbReference>
<dbReference type="InterPro" id="IPR050303">
    <property type="entry name" value="GatZ_KbaZ_carbometab"/>
</dbReference>
<dbReference type="NCBIfam" id="TIGR02810">
    <property type="entry name" value="agaZ_gatZ"/>
    <property type="match status" value="1"/>
</dbReference>
<protein>
    <submittedName>
        <fullName evidence="3">D-tagatose-1,6-bisphosphate aldolase subunit GatZ/KbaZ</fullName>
    </submittedName>
    <submittedName>
        <fullName evidence="2">D-tagatose-bisphosphate aldolase, class II, non-catalytic subunit</fullName>
        <ecNumber evidence="2">4.1.2.40</ecNumber>
    </submittedName>
</protein>
<name>A0A562PKM1_9BURK</name>
<dbReference type="OrthoDB" id="1672942at2"/>
<dbReference type="SUPFAM" id="SSF51569">
    <property type="entry name" value="Aldolase"/>
    <property type="match status" value="1"/>
</dbReference>
<dbReference type="InterPro" id="IPR012062">
    <property type="entry name" value="GatZ/KbaZ-like"/>
</dbReference>
<reference evidence="3" key="2">
    <citation type="submission" date="2019-07" db="EMBL/GenBank/DDBJ databases">
        <authorList>
            <person name="Whitman W."/>
            <person name="Huntemann M."/>
            <person name="Clum A."/>
            <person name="Pillay M."/>
            <person name="Palaniappan K."/>
            <person name="Varghese N."/>
            <person name="Mikhailova N."/>
            <person name="Stamatis D."/>
            <person name="Reddy T."/>
            <person name="Daum C."/>
            <person name="Shapiro N."/>
            <person name="Ivanova N."/>
            <person name="Kyrpides N."/>
            <person name="Woyke T."/>
        </authorList>
    </citation>
    <scope>NUCLEOTIDE SEQUENCE</scope>
    <source>
        <strain evidence="3">CGMCC 1.10685</strain>
    </source>
</reference>
<comment type="pathway">
    <text evidence="1">Carbohydrate metabolism.</text>
</comment>
<dbReference type="AlphaFoldDB" id="A0A562PKM1"/>
<proteinExistence type="predicted"/>
<dbReference type="GO" id="GO:0009025">
    <property type="term" value="F:tagatose-bisphosphate aldolase activity"/>
    <property type="evidence" value="ECO:0007669"/>
    <property type="project" value="UniProtKB-EC"/>
</dbReference>
<evidence type="ECO:0000313" key="3">
    <source>
        <dbReference type="EMBL" id="TWI44873.1"/>
    </source>
</evidence>
<dbReference type="Gene3D" id="3.20.20.70">
    <property type="entry name" value="Aldolase class I"/>
    <property type="match status" value="1"/>
</dbReference>
<reference evidence="2 5" key="3">
    <citation type="submission" date="2019-12" db="EMBL/GenBank/DDBJ databases">
        <title>Draft Genome Sequences of Six Type Strains of the Genus Massilia.</title>
        <authorList>
            <person name="Miess H."/>
            <person name="Frediansyah A."/>
            <person name="Goeker M."/>
            <person name="Gross H."/>
        </authorList>
    </citation>
    <scope>NUCLEOTIDE SEQUENCE [LARGE SCALE GENOMIC DNA]</scope>
    <source>
        <strain evidence="2 5">DSM 26639</strain>
    </source>
</reference>
<sequence length="436" mass="47574">MDYLLNLVARHKAGEPAGIHSVCSAHPLVLEAAVETAVVRGLPVLVEATSNQVNQDGGYTGMTPAAFREFVYGIADRAGLAREHVLLGGDHLGPNAWQHEPAETAMAKAQVLIEQYVTAGFRKIHLDCSMSCAGDPVPLPDAVVAERAALLCGVAERAWRAAGGEPPVYVVGTEVPVPGGAHEDLETLSVTTPASAAATIAAHRAAFGAVGLDAAWPRVIALVVQPGVEFDHHKVIDYVPENAVALSRFIDREPTLVYEAHSTDYQTPANLAALVRDHFAILKVGPGLTFALRETLWALADIEDEMFGDGSDFKNAVLEVMRAEPDYWRKYYVHADGDPRRIRFDQQFSLSDRIRYYWPHPAVQQAQARLLAQLERTPPPLTLLSQYLPVQYAAVRDGRLPNRPADLLKEGVARVLRQYMDACAGRGVTKELETCW</sequence>
<dbReference type="RefSeq" id="WP_145878415.1">
    <property type="nucleotide sequence ID" value="NZ_CP046904.1"/>
</dbReference>
<dbReference type="GO" id="GO:0009401">
    <property type="term" value="P:phosphoenolpyruvate-dependent sugar phosphotransferase system"/>
    <property type="evidence" value="ECO:0007669"/>
    <property type="project" value="TreeGrafter"/>
</dbReference>
<keyword evidence="2" id="KW-0456">Lyase</keyword>
<evidence type="ECO:0000313" key="4">
    <source>
        <dbReference type="Proteomes" id="UP000315112"/>
    </source>
</evidence>
<dbReference type="EMBL" id="CP046904">
    <property type="protein sequence ID" value="QGZ42323.1"/>
    <property type="molecule type" value="Genomic_DNA"/>
</dbReference>
<accession>A0A562PKM1</accession>
<gene>
    <name evidence="2" type="ORF">GO485_26990</name>
    <name evidence="3" type="ORF">IP92_04047</name>
</gene>
<dbReference type="EMBL" id="VLKW01000008">
    <property type="protein sequence ID" value="TWI44873.1"/>
    <property type="molecule type" value="Genomic_DNA"/>
</dbReference>
<organism evidence="3 4">
    <name type="scientific">Pseudoduganella flava</name>
    <dbReference type="NCBI Taxonomy" id="871742"/>
    <lineage>
        <taxon>Bacteria</taxon>
        <taxon>Pseudomonadati</taxon>
        <taxon>Pseudomonadota</taxon>
        <taxon>Betaproteobacteria</taxon>
        <taxon>Burkholderiales</taxon>
        <taxon>Oxalobacteraceae</taxon>
        <taxon>Telluria group</taxon>
        <taxon>Pseudoduganella</taxon>
    </lineage>
</organism>
<dbReference type="Gene3D" id="1.10.400.20">
    <property type="entry name" value="putative tagatose 6-phosphate kinase domain like"/>
    <property type="match status" value="1"/>
</dbReference>
<dbReference type="EC" id="4.1.2.40" evidence="2"/>
<dbReference type="Proteomes" id="UP000315112">
    <property type="component" value="Unassembled WGS sequence"/>
</dbReference>
<dbReference type="PANTHER" id="PTHR32502:SF2">
    <property type="entry name" value="D-TAGATOSE-1,6-BISPHOSPHATE ALDOLASE SUBUNIT KBAZ"/>
    <property type="match status" value="1"/>
</dbReference>
<evidence type="ECO:0000256" key="1">
    <source>
        <dbReference type="ARBA" id="ARBA00005007"/>
    </source>
</evidence>
<dbReference type="Proteomes" id="UP000437862">
    <property type="component" value="Chromosome"/>
</dbReference>
<keyword evidence="5" id="KW-1185">Reference proteome</keyword>
<dbReference type="Pfam" id="PF08013">
    <property type="entry name" value="GatZ_KbaZ-like"/>
    <property type="match status" value="1"/>
</dbReference>
<dbReference type="PIRSF" id="PIRSF009264">
    <property type="entry name" value="TagBP_ald_AgaZ"/>
    <property type="match status" value="1"/>
</dbReference>
<dbReference type="InterPro" id="IPR013785">
    <property type="entry name" value="Aldolase_TIM"/>
</dbReference>
<reference evidence="3 4" key="1">
    <citation type="journal article" date="2015" name="Stand. Genomic Sci.">
        <title>Genomic Encyclopedia of Bacterial and Archaeal Type Strains, Phase III: the genomes of soil and plant-associated and newly described type strains.</title>
        <authorList>
            <person name="Whitman W.B."/>
            <person name="Woyke T."/>
            <person name="Klenk H.P."/>
            <person name="Zhou Y."/>
            <person name="Lilburn T.G."/>
            <person name="Beck B.J."/>
            <person name="De Vos P."/>
            <person name="Vandamme P."/>
            <person name="Eisen J.A."/>
            <person name="Garrity G."/>
            <person name="Hugenholtz P."/>
            <person name="Kyrpides N.C."/>
        </authorList>
    </citation>
    <scope>NUCLEOTIDE SEQUENCE [LARGE SCALE GENOMIC DNA]</scope>
    <source>
        <strain evidence="3 4">CGMCC 1.10685</strain>
    </source>
</reference>
<dbReference type="PANTHER" id="PTHR32502">
    <property type="entry name" value="N-ACETYLGALACTOSAMINE PERMEASE II COMPONENT-RELATED"/>
    <property type="match status" value="1"/>
</dbReference>
<dbReference type="GO" id="GO:0005975">
    <property type="term" value="P:carbohydrate metabolic process"/>
    <property type="evidence" value="ECO:0007669"/>
    <property type="project" value="InterPro"/>
</dbReference>
<evidence type="ECO:0000313" key="5">
    <source>
        <dbReference type="Proteomes" id="UP000437862"/>
    </source>
</evidence>